<name>A0A0A9BQ63_ARUDO</name>
<dbReference type="AlphaFoldDB" id="A0A0A9BQ63"/>
<proteinExistence type="predicted"/>
<protein>
    <submittedName>
        <fullName evidence="1">Uncharacterized protein</fullName>
    </submittedName>
</protein>
<evidence type="ECO:0000313" key="1">
    <source>
        <dbReference type="EMBL" id="JAD64293.1"/>
    </source>
</evidence>
<reference evidence="1" key="1">
    <citation type="submission" date="2014-09" db="EMBL/GenBank/DDBJ databases">
        <authorList>
            <person name="Magalhaes I.L.F."/>
            <person name="Oliveira U."/>
            <person name="Santos F.R."/>
            <person name="Vidigal T.H.D.A."/>
            <person name="Brescovit A.D."/>
            <person name="Santos A.J."/>
        </authorList>
    </citation>
    <scope>NUCLEOTIDE SEQUENCE</scope>
    <source>
        <tissue evidence="1">Shoot tissue taken approximately 20 cm above the soil surface</tissue>
    </source>
</reference>
<sequence>MWPVEPVKAQYSNFAGSF</sequence>
<accession>A0A0A9BQ63</accession>
<reference evidence="1" key="2">
    <citation type="journal article" date="2015" name="Data Brief">
        <title>Shoot transcriptome of the giant reed, Arundo donax.</title>
        <authorList>
            <person name="Barrero R.A."/>
            <person name="Guerrero F.D."/>
            <person name="Moolhuijzen P."/>
            <person name="Goolsby J.A."/>
            <person name="Tidwell J."/>
            <person name="Bellgard S.E."/>
            <person name="Bellgard M.I."/>
        </authorList>
    </citation>
    <scope>NUCLEOTIDE SEQUENCE</scope>
    <source>
        <tissue evidence="1">Shoot tissue taken approximately 20 cm above the soil surface</tissue>
    </source>
</reference>
<organism evidence="1">
    <name type="scientific">Arundo donax</name>
    <name type="common">Giant reed</name>
    <name type="synonym">Donax arundinaceus</name>
    <dbReference type="NCBI Taxonomy" id="35708"/>
    <lineage>
        <taxon>Eukaryota</taxon>
        <taxon>Viridiplantae</taxon>
        <taxon>Streptophyta</taxon>
        <taxon>Embryophyta</taxon>
        <taxon>Tracheophyta</taxon>
        <taxon>Spermatophyta</taxon>
        <taxon>Magnoliopsida</taxon>
        <taxon>Liliopsida</taxon>
        <taxon>Poales</taxon>
        <taxon>Poaceae</taxon>
        <taxon>PACMAD clade</taxon>
        <taxon>Arundinoideae</taxon>
        <taxon>Arundineae</taxon>
        <taxon>Arundo</taxon>
    </lineage>
</organism>
<dbReference type="EMBL" id="GBRH01233602">
    <property type="protein sequence ID" value="JAD64293.1"/>
    <property type="molecule type" value="Transcribed_RNA"/>
</dbReference>